<name>H7ELP3_9SPIR</name>
<evidence type="ECO:0000313" key="1">
    <source>
        <dbReference type="EMBL" id="EIC01584.1"/>
    </source>
</evidence>
<proteinExistence type="predicted"/>
<dbReference type="Proteomes" id="UP000003571">
    <property type="component" value="Unassembled WGS sequence"/>
</dbReference>
<dbReference type="OrthoDB" id="6198066at2"/>
<protein>
    <recommendedName>
        <fullName evidence="3">Antitoxin</fullName>
    </recommendedName>
</protein>
<dbReference type="eggNOG" id="ENOG5033AWC">
    <property type="taxonomic scope" value="Bacteria"/>
</dbReference>
<reference evidence="1 2" key="1">
    <citation type="submission" date="2011-09" db="EMBL/GenBank/DDBJ databases">
        <title>The draft genome of Treponema saccharophilum DSM 2985.</title>
        <authorList>
            <consortium name="US DOE Joint Genome Institute (JGI-PGF)"/>
            <person name="Lucas S."/>
            <person name="Copeland A."/>
            <person name="Lapidus A."/>
            <person name="Glavina del Rio T."/>
            <person name="Dalin E."/>
            <person name="Tice H."/>
            <person name="Bruce D."/>
            <person name="Goodwin L."/>
            <person name="Pitluck S."/>
            <person name="Peters L."/>
            <person name="Kyrpides N."/>
            <person name="Mavromatis K."/>
            <person name="Ivanova N."/>
            <person name="Markowitz V."/>
            <person name="Cheng J.-F."/>
            <person name="Hugenholtz P."/>
            <person name="Woyke T."/>
            <person name="Wu D."/>
            <person name="Gronow S."/>
            <person name="Wellnitz S."/>
            <person name="Brambilla E."/>
            <person name="Klenk H.-P."/>
            <person name="Eisen J.A."/>
        </authorList>
    </citation>
    <scope>NUCLEOTIDE SEQUENCE [LARGE SCALE GENOMIC DNA]</scope>
    <source>
        <strain evidence="1 2">DSM 2985</strain>
    </source>
</reference>
<accession>H7ELP3</accession>
<dbReference type="AlphaFoldDB" id="H7ELP3"/>
<evidence type="ECO:0000313" key="2">
    <source>
        <dbReference type="Proteomes" id="UP000003571"/>
    </source>
</evidence>
<keyword evidence="2" id="KW-1185">Reference proteome</keyword>
<dbReference type="InterPro" id="IPR045944">
    <property type="entry name" value="DUF6364"/>
</dbReference>
<comment type="caution">
    <text evidence="1">The sequence shown here is derived from an EMBL/GenBank/DDBJ whole genome shotgun (WGS) entry which is preliminary data.</text>
</comment>
<organism evidence="1 2">
    <name type="scientific">Treponema saccharophilum DSM 2985</name>
    <dbReference type="NCBI Taxonomy" id="907348"/>
    <lineage>
        <taxon>Bacteria</taxon>
        <taxon>Pseudomonadati</taxon>
        <taxon>Spirochaetota</taxon>
        <taxon>Spirochaetia</taxon>
        <taxon>Spirochaetales</taxon>
        <taxon>Treponemataceae</taxon>
        <taxon>Treponema</taxon>
    </lineage>
</organism>
<gene>
    <name evidence="1" type="ORF">TresaDRAFT_1193</name>
</gene>
<dbReference type="RefSeq" id="WP_002704922.1">
    <property type="nucleotide sequence ID" value="NZ_AGRW01000049.1"/>
</dbReference>
<dbReference type="Pfam" id="PF19891">
    <property type="entry name" value="DUF6364"/>
    <property type="match status" value="1"/>
</dbReference>
<dbReference type="PATRIC" id="fig|907348.3.peg.1838"/>
<dbReference type="STRING" id="907348.TresaDRAFT_1193"/>
<sequence length="79" mass="8800">MNAKLTLSMDRAVIASMKGYAAENNSSISQIVETFFKGLLSSQTGKKKISPLVQELSGIIPAEDNEHNDYVDYLEKKYE</sequence>
<dbReference type="EMBL" id="AGRW01000049">
    <property type="protein sequence ID" value="EIC01584.1"/>
    <property type="molecule type" value="Genomic_DNA"/>
</dbReference>
<evidence type="ECO:0008006" key="3">
    <source>
        <dbReference type="Google" id="ProtNLM"/>
    </source>
</evidence>